<dbReference type="PANTHER" id="PTHR13696:SF99">
    <property type="entry name" value="COBYRINIC ACID AC-DIAMIDE SYNTHASE"/>
    <property type="match status" value="1"/>
</dbReference>
<dbReference type="InterPro" id="IPR025669">
    <property type="entry name" value="AAA_dom"/>
</dbReference>
<dbReference type="InterPro" id="IPR027417">
    <property type="entry name" value="P-loop_NTPase"/>
</dbReference>
<dbReference type="PANTHER" id="PTHR13696">
    <property type="entry name" value="P-LOOP CONTAINING NUCLEOSIDE TRIPHOSPHATE HYDROLASE"/>
    <property type="match status" value="1"/>
</dbReference>
<comment type="caution">
    <text evidence="2">The sequence shown here is derived from an EMBL/GenBank/DDBJ whole genome shotgun (WGS) entry which is preliminary data.</text>
</comment>
<dbReference type="CDD" id="cd02042">
    <property type="entry name" value="ParAB_family"/>
    <property type="match status" value="1"/>
</dbReference>
<accession>A0ABT7VWA0</accession>
<dbReference type="InterPro" id="IPR050678">
    <property type="entry name" value="DNA_Partitioning_ATPase"/>
</dbReference>
<protein>
    <submittedName>
        <fullName evidence="2">ParA family protein</fullName>
    </submittedName>
</protein>
<evidence type="ECO:0000313" key="3">
    <source>
        <dbReference type="Proteomes" id="UP001171945"/>
    </source>
</evidence>
<dbReference type="Proteomes" id="UP001171945">
    <property type="component" value="Unassembled WGS sequence"/>
</dbReference>
<evidence type="ECO:0000259" key="1">
    <source>
        <dbReference type="Pfam" id="PF13614"/>
    </source>
</evidence>
<feature type="non-terminal residue" evidence="2">
    <location>
        <position position="51"/>
    </location>
</feature>
<reference evidence="2" key="1">
    <citation type="submission" date="2023-06" db="EMBL/GenBank/DDBJ databases">
        <title>Uncultivated large filamentous bacteria from sulfidic sediments reveal new species and different genomic features in energy metabolism and defense.</title>
        <authorList>
            <person name="Fonseca A."/>
        </authorList>
    </citation>
    <scope>NUCLEOTIDE SEQUENCE</scope>
    <source>
        <strain evidence="2">HSG4</strain>
    </source>
</reference>
<dbReference type="SUPFAM" id="SSF52540">
    <property type="entry name" value="P-loop containing nucleoside triphosphate hydrolases"/>
    <property type="match status" value="1"/>
</dbReference>
<dbReference type="Pfam" id="PF13614">
    <property type="entry name" value="AAA_31"/>
    <property type="match status" value="1"/>
</dbReference>
<keyword evidence="3" id="KW-1185">Reference proteome</keyword>
<gene>
    <name evidence="2" type="ORF">QUF54_10970</name>
</gene>
<proteinExistence type="predicted"/>
<organism evidence="2 3">
    <name type="scientific">Candidatus Marithioploca araucensis</name>
    <dbReference type="NCBI Taxonomy" id="70273"/>
    <lineage>
        <taxon>Bacteria</taxon>
        <taxon>Pseudomonadati</taxon>
        <taxon>Pseudomonadota</taxon>
        <taxon>Gammaproteobacteria</taxon>
        <taxon>Thiotrichales</taxon>
        <taxon>Thiotrichaceae</taxon>
        <taxon>Candidatus Marithioploca</taxon>
    </lineage>
</organism>
<feature type="domain" description="AAA" evidence="1">
    <location>
        <begin position="5"/>
        <end position="49"/>
    </location>
</feature>
<name>A0ABT7VWA0_9GAMM</name>
<dbReference type="EMBL" id="JAUCGM010000926">
    <property type="protein sequence ID" value="MDM8563863.1"/>
    <property type="molecule type" value="Genomic_DNA"/>
</dbReference>
<sequence length="51" mass="5738">MSLPILTFFNNKRGVGKTSLLYHLAWMFAELDKRVVAVDLDPQANLTAAFL</sequence>
<dbReference type="Gene3D" id="3.40.50.300">
    <property type="entry name" value="P-loop containing nucleotide triphosphate hydrolases"/>
    <property type="match status" value="1"/>
</dbReference>
<evidence type="ECO:0000313" key="2">
    <source>
        <dbReference type="EMBL" id="MDM8563863.1"/>
    </source>
</evidence>